<reference evidence="1" key="2">
    <citation type="journal article" date="2015" name="Data Brief">
        <title>Shoot transcriptome of the giant reed, Arundo donax.</title>
        <authorList>
            <person name="Barrero R.A."/>
            <person name="Guerrero F.D."/>
            <person name="Moolhuijzen P."/>
            <person name="Goolsby J.A."/>
            <person name="Tidwell J."/>
            <person name="Bellgard S.E."/>
            <person name="Bellgard M.I."/>
        </authorList>
    </citation>
    <scope>NUCLEOTIDE SEQUENCE</scope>
    <source>
        <tissue evidence="1">Shoot tissue taken approximately 20 cm above the soil surface</tissue>
    </source>
</reference>
<reference evidence="1" key="1">
    <citation type="submission" date="2014-09" db="EMBL/GenBank/DDBJ databases">
        <authorList>
            <person name="Magalhaes I.L.F."/>
            <person name="Oliveira U."/>
            <person name="Santos F.R."/>
            <person name="Vidigal T.H.D.A."/>
            <person name="Brescovit A.D."/>
            <person name="Santos A.J."/>
        </authorList>
    </citation>
    <scope>NUCLEOTIDE SEQUENCE</scope>
    <source>
        <tissue evidence="1">Shoot tissue taken approximately 20 cm above the soil surface</tissue>
    </source>
</reference>
<evidence type="ECO:0000313" key="1">
    <source>
        <dbReference type="EMBL" id="JAD23324.1"/>
    </source>
</evidence>
<accession>A0A0A8YBH8</accession>
<dbReference type="EMBL" id="GBRH01274571">
    <property type="protein sequence ID" value="JAD23324.1"/>
    <property type="molecule type" value="Transcribed_RNA"/>
</dbReference>
<dbReference type="AlphaFoldDB" id="A0A0A8YBH8"/>
<protein>
    <submittedName>
        <fullName evidence="1">Uncharacterized protein</fullName>
    </submittedName>
</protein>
<name>A0A0A8YBH8_ARUDO</name>
<sequence>MTRWKEAPGKLMATDR</sequence>
<organism evidence="1">
    <name type="scientific">Arundo donax</name>
    <name type="common">Giant reed</name>
    <name type="synonym">Donax arundinaceus</name>
    <dbReference type="NCBI Taxonomy" id="35708"/>
    <lineage>
        <taxon>Eukaryota</taxon>
        <taxon>Viridiplantae</taxon>
        <taxon>Streptophyta</taxon>
        <taxon>Embryophyta</taxon>
        <taxon>Tracheophyta</taxon>
        <taxon>Spermatophyta</taxon>
        <taxon>Magnoliopsida</taxon>
        <taxon>Liliopsida</taxon>
        <taxon>Poales</taxon>
        <taxon>Poaceae</taxon>
        <taxon>PACMAD clade</taxon>
        <taxon>Arundinoideae</taxon>
        <taxon>Arundineae</taxon>
        <taxon>Arundo</taxon>
    </lineage>
</organism>
<proteinExistence type="predicted"/>